<evidence type="ECO:0008006" key="4">
    <source>
        <dbReference type="Google" id="ProtNLM"/>
    </source>
</evidence>
<accession>A0A1B6GRW2</accession>
<dbReference type="PANTHER" id="PTHR46127">
    <property type="entry name" value="CILIA- AND FLAGELLA-ASSOCIATED PROTEIN 65"/>
    <property type="match status" value="1"/>
</dbReference>
<dbReference type="Gene3D" id="2.60.40.10">
    <property type="entry name" value="Immunoglobulins"/>
    <property type="match status" value="5"/>
</dbReference>
<dbReference type="EMBL" id="GECZ01004605">
    <property type="protein sequence ID" value="JAS65164.1"/>
    <property type="molecule type" value="Transcribed_RNA"/>
</dbReference>
<feature type="domain" description="CFAP65 tenth Ig-like" evidence="1">
    <location>
        <begin position="875"/>
        <end position="969"/>
    </location>
</feature>
<organism evidence="3">
    <name type="scientific">Cuerna arida</name>
    <dbReference type="NCBI Taxonomy" id="1464854"/>
    <lineage>
        <taxon>Eukaryota</taxon>
        <taxon>Metazoa</taxon>
        <taxon>Ecdysozoa</taxon>
        <taxon>Arthropoda</taxon>
        <taxon>Hexapoda</taxon>
        <taxon>Insecta</taxon>
        <taxon>Pterygota</taxon>
        <taxon>Neoptera</taxon>
        <taxon>Paraneoptera</taxon>
        <taxon>Hemiptera</taxon>
        <taxon>Auchenorrhyncha</taxon>
        <taxon>Membracoidea</taxon>
        <taxon>Cicadellidae</taxon>
        <taxon>Cicadellinae</taxon>
        <taxon>Proconiini</taxon>
        <taxon>Cuerna</taxon>
    </lineage>
</organism>
<dbReference type="InterPro" id="IPR058536">
    <property type="entry name" value="Ig_CFAP65_4th"/>
</dbReference>
<dbReference type="Pfam" id="PF24291">
    <property type="entry name" value="Ig_CFAP65"/>
    <property type="match status" value="1"/>
</dbReference>
<reference evidence="3" key="1">
    <citation type="submission" date="2015-11" db="EMBL/GenBank/DDBJ databases">
        <title>De novo transcriptome assembly of four potential Pierce s Disease insect vectors from Arizona vineyards.</title>
        <authorList>
            <person name="Tassone E.E."/>
        </authorList>
    </citation>
    <scope>NUCLEOTIDE SEQUENCE</scope>
</reference>
<protein>
    <recommendedName>
        <fullName evidence="4">Abnormal spindle-like microcephaly-associated protein ASH domain-containing protein</fullName>
    </recommendedName>
</protein>
<gene>
    <name evidence="3" type="ORF">g.28396</name>
</gene>
<dbReference type="InterPro" id="IPR052614">
    <property type="entry name" value="CFAP65"/>
</dbReference>
<dbReference type="PANTHER" id="PTHR46127:SF1">
    <property type="entry name" value="CILIA- AND FLAGELLA-ASSOCIATED PROTEIN 65"/>
    <property type="match status" value="1"/>
</dbReference>
<evidence type="ECO:0000259" key="2">
    <source>
        <dbReference type="Pfam" id="PF24507"/>
    </source>
</evidence>
<sequence>MINFKTQVVVDFGSVYINSNHSKMFEVKNSDSISQIFKTERYSERPKLDCGFRMTPSVSPAVKPGGSFKFKVEFSPKVPNFNCSDYFIVEHLYGNHCTIFTKATVKGSECSLSCRQIQMICSSEKKKAVKKFEIRNNGGCTVRFQFTIDNSNSCVKLEPYQGSIQPSKNLYITVTYTPTSHISYFKRIFCLVTYHDPISLDIYGMWSKKGDISILNVDNIPVHSNSYQSFMNNVMCIGKRDELPLISLDKYVFDFGCCVPKRQTQLSFSVTNNYNTKLTVIWNRAVKEVFKIEPIHTELDVNSSVQFAALFKPSVKDMLYGAYLEAQLYTKCSNTQSQSPNLDAVLPFPIEINLKGHTFDEMSCGWAAQYRVEPLRLLLPPCTAQPFQSSHSTLTIHKLGHLPLAFKFHQPTLTSFQVKPEQGLIQEDFQIVVVQFNPKELNEAVYTEKWMLCFNSNESVYQCTVEFAATVETPQIVFNGGQEILFPSVHPGTPAELLVDLFNPTRLFFQYNLEILKGDLVLIVEKEGEIWPHEHKQVPWRFHPMGQGKLEALVSCTPLLNNVETKPTTATVRAVCEETHLKVIPSKVVFIHVMRDCQHERSFQVINNGDAIIRGEFTWDYLSCEDNNNGSVDLRLEPPLFTLEPGASINVSVYMTPLRKGEINIMIGHSQNGLSSTPLITVTVDCVFPCLQVTDLRHNNTGPLFSKLHFWKLLQIRTLNEVLQNVTLGENRSVHMNLPSYLCTTKPITIELLLENKSSVGVKFTLTQKAACDCKPVLTVVSFSRSKFLDLCPHKDQVQITPISANIKSDDTLILNIQISYTTVGNVEGQFIISIVPEDFEEINSSLELHITRTSIAENISLIDTTELKENNTFVFNMRPVFIGDYYPFVQGFVLYNNSNFSAHYDVDDRKLQGTPFKYIGHRNEISATSQHALIFTFLPHSCKTYEAEVILKINNTPEKLILRGTGINYVNEDSEVDDLMFPRHAKLMSMNPSPIYLSMSHLDIGPMKQCCTQRHVLFINNKTDDLISFKWHMNGCPDVLELRVHPATGAIHPQGMVECRLVSYCRGWPCHITLCVTCVFASFTKYSSMVQTIQKYREDTMKSSDYFVITESGSEVFELTAPAEEWPRKNYLTLSVTINVKHDSLEGINFLPISPSSIQLHFIKEPRELEGKHSLLRTFILERILWDVLNEKCNSPSAGSSVPSERYIQFKRISVQENVPVPLNVMQTMLEDILYSIWEDVLQITSRNMTEQLRRTLILQLKLQILSSSGACSRNSPDKTPTDQSIAETCSSRGLDKCRISDIQ</sequence>
<name>A0A1B6GRW2_9HEMI</name>
<proteinExistence type="predicted"/>
<dbReference type="InterPro" id="IPR056305">
    <property type="entry name" value="Ig_CFAP65_10th"/>
</dbReference>
<evidence type="ECO:0000313" key="3">
    <source>
        <dbReference type="EMBL" id="JAS65164.1"/>
    </source>
</evidence>
<dbReference type="Pfam" id="PF24507">
    <property type="entry name" value="Ig_CFAP65_4th"/>
    <property type="match status" value="1"/>
</dbReference>
<feature type="domain" description="CFAP65 fourth Ig-like" evidence="2">
    <location>
        <begin position="126"/>
        <end position="204"/>
    </location>
</feature>
<dbReference type="InterPro" id="IPR013783">
    <property type="entry name" value="Ig-like_fold"/>
</dbReference>
<evidence type="ECO:0000259" key="1">
    <source>
        <dbReference type="Pfam" id="PF24291"/>
    </source>
</evidence>